<proteinExistence type="predicted"/>
<dbReference type="STRING" id="1619046.US42_C0014G0027"/>
<organism evidence="1 2">
    <name type="scientific">Candidatus Magasanikbacteria bacterium GW2011_GWC2_37_14</name>
    <dbReference type="NCBI Taxonomy" id="1619046"/>
    <lineage>
        <taxon>Bacteria</taxon>
        <taxon>Candidatus Magasanikiibacteriota</taxon>
    </lineage>
</organism>
<accession>A0A0G0GLW3</accession>
<gene>
    <name evidence="1" type="ORF">US42_C0014G0027</name>
</gene>
<evidence type="ECO:0000313" key="1">
    <source>
        <dbReference type="EMBL" id="KKQ27130.1"/>
    </source>
</evidence>
<sequence length="92" mass="10796">MSFFGSTEYSTNSHHLHEPDIRHLASHHKVASLEDRQEKIVAEAIMAARDGEHRISMQKIHDVLYHLREQSLISEHDRSGLMVEFKDFFNRL</sequence>
<protein>
    <submittedName>
        <fullName evidence="1">Uncharacterized protein</fullName>
    </submittedName>
</protein>
<name>A0A0G0GLW3_9BACT</name>
<evidence type="ECO:0000313" key="2">
    <source>
        <dbReference type="Proteomes" id="UP000034849"/>
    </source>
</evidence>
<comment type="caution">
    <text evidence="1">The sequence shown here is derived from an EMBL/GenBank/DDBJ whole genome shotgun (WGS) entry which is preliminary data.</text>
</comment>
<reference evidence="1 2" key="1">
    <citation type="journal article" date="2015" name="Nature">
        <title>rRNA introns, odd ribosomes, and small enigmatic genomes across a large radiation of phyla.</title>
        <authorList>
            <person name="Brown C.T."/>
            <person name="Hug L.A."/>
            <person name="Thomas B.C."/>
            <person name="Sharon I."/>
            <person name="Castelle C.J."/>
            <person name="Singh A."/>
            <person name="Wilkins M.J."/>
            <person name="Williams K.H."/>
            <person name="Banfield J.F."/>
        </authorList>
    </citation>
    <scope>NUCLEOTIDE SEQUENCE [LARGE SCALE GENOMIC DNA]</scope>
</reference>
<dbReference type="Proteomes" id="UP000034849">
    <property type="component" value="Unassembled WGS sequence"/>
</dbReference>
<dbReference type="EMBL" id="LBSX01000014">
    <property type="protein sequence ID" value="KKQ27130.1"/>
    <property type="molecule type" value="Genomic_DNA"/>
</dbReference>
<dbReference type="AlphaFoldDB" id="A0A0G0GLW3"/>